<comment type="caution">
    <text evidence="1">The sequence shown here is derived from an EMBL/GenBank/DDBJ whole genome shotgun (WGS) entry which is preliminary data.</text>
</comment>
<dbReference type="AlphaFoldDB" id="X0XY43"/>
<proteinExistence type="predicted"/>
<accession>X0XY43</accession>
<feature type="non-terminal residue" evidence="1">
    <location>
        <position position="1"/>
    </location>
</feature>
<organism evidence="1">
    <name type="scientific">marine sediment metagenome</name>
    <dbReference type="NCBI Taxonomy" id="412755"/>
    <lineage>
        <taxon>unclassified sequences</taxon>
        <taxon>metagenomes</taxon>
        <taxon>ecological metagenomes</taxon>
    </lineage>
</organism>
<name>X0XY43_9ZZZZ</name>
<reference evidence="1" key="1">
    <citation type="journal article" date="2014" name="Front. Microbiol.">
        <title>High frequency of phylogenetically diverse reductive dehalogenase-homologous genes in deep subseafloor sedimentary metagenomes.</title>
        <authorList>
            <person name="Kawai M."/>
            <person name="Futagami T."/>
            <person name="Toyoda A."/>
            <person name="Takaki Y."/>
            <person name="Nishi S."/>
            <person name="Hori S."/>
            <person name="Arai W."/>
            <person name="Tsubouchi T."/>
            <person name="Morono Y."/>
            <person name="Uchiyama I."/>
            <person name="Ito T."/>
            <person name="Fujiyama A."/>
            <person name="Inagaki F."/>
            <person name="Takami H."/>
        </authorList>
    </citation>
    <scope>NUCLEOTIDE SEQUENCE</scope>
    <source>
        <strain evidence="1">Expedition CK06-06</strain>
    </source>
</reference>
<sequence>ELKRLGIKEQVLTIKPVRKVEVVTITDASKGQTLKQQEFLKSLDVRTTPTVTGRADIRFKQFRTGAKEPVSSTAFKKPTSRKVDTIVLGSESPVIISTRKTSFDSIQARQQALARKDPGLLIQQLSSLQQTVPKPVTKFKSPSFQIDKRIARNREEFNLPVFDSASSQRLGQDTFSTLGRSLSGRTRERFVEPPVETLRGGFRSVEDQRRAFSRLRASSERSRLVREDLDSDRLAILRGEEVRGLTIA</sequence>
<feature type="non-terminal residue" evidence="1">
    <location>
        <position position="248"/>
    </location>
</feature>
<evidence type="ECO:0000313" key="1">
    <source>
        <dbReference type="EMBL" id="GAG40112.1"/>
    </source>
</evidence>
<gene>
    <name evidence="1" type="ORF">S01H1_67651</name>
</gene>
<dbReference type="EMBL" id="BARS01044825">
    <property type="protein sequence ID" value="GAG40112.1"/>
    <property type="molecule type" value="Genomic_DNA"/>
</dbReference>
<protein>
    <submittedName>
        <fullName evidence="1">Uncharacterized protein</fullName>
    </submittedName>
</protein>